<evidence type="ECO:0000256" key="10">
    <source>
        <dbReference type="ARBA" id="ARBA00022679"/>
    </source>
</evidence>
<feature type="domain" description="PEP-utilising enzyme C-terminal" evidence="21">
    <location>
        <begin position="260"/>
        <end position="546"/>
    </location>
</feature>
<dbReference type="AlphaFoldDB" id="A0A2W2AUV0"/>
<keyword evidence="8 16" id="KW-0963">Cytoplasm</keyword>
<keyword evidence="13 16" id="KW-0418">Kinase</keyword>
<feature type="domain" description="PEP-utilising enzyme mobile" evidence="20">
    <location>
        <begin position="166"/>
        <end position="234"/>
    </location>
</feature>
<proteinExistence type="inferred from homology"/>
<evidence type="ECO:0000256" key="16">
    <source>
        <dbReference type="PIRNR" id="PIRNR000732"/>
    </source>
</evidence>
<evidence type="ECO:0000256" key="5">
    <source>
        <dbReference type="ARBA" id="ARBA00012232"/>
    </source>
</evidence>
<feature type="binding site" evidence="19">
    <location>
        <position position="439"/>
    </location>
    <ligand>
        <name>Mg(2+)</name>
        <dbReference type="ChEBI" id="CHEBI:18420"/>
    </ligand>
</feature>
<feature type="binding site" evidence="18">
    <location>
        <position position="341"/>
    </location>
    <ligand>
        <name>phosphoenolpyruvate</name>
        <dbReference type="ChEBI" id="CHEBI:58702"/>
    </ligand>
</feature>
<dbReference type="Pfam" id="PF05524">
    <property type="entry name" value="PEP-utilisers_N"/>
    <property type="match status" value="1"/>
</dbReference>
<dbReference type="InterPro" id="IPR006318">
    <property type="entry name" value="PTS_EI-like"/>
</dbReference>
<keyword evidence="24" id="KW-1185">Reference proteome</keyword>
<feature type="binding site" evidence="18">
    <location>
        <position position="472"/>
    </location>
    <ligand>
        <name>phosphoenolpyruvate</name>
        <dbReference type="ChEBI" id="CHEBI:58702"/>
    </ligand>
</feature>
<feature type="binding site" evidence="18">
    <location>
        <begin position="461"/>
        <end position="462"/>
    </location>
    <ligand>
        <name>phosphoenolpyruvate</name>
        <dbReference type="ChEBI" id="CHEBI:58702"/>
    </ligand>
</feature>
<dbReference type="InterPro" id="IPR008731">
    <property type="entry name" value="PTS_EIN"/>
</dbReference>
<accession>A0A2W2AUV0</accession>
<evidence type="ECO:0000259" key="21">
    <source>
        <dbReference type="Pfam" id="PF02896"/>
    </source>
</evidence>
<keyword evidence="12 16" id="KW-0479">Metal-binding</keyword>
<feature type="active site" description="Proton donor" evidence="17">
    <location>
        <position position="509"/>
    </location>
</feature>
<dbReference type="PANTHER" id="PTHR46244:SF6">
    <property type="entry name" value="PHOSPHOENOLPYRUVATE-PROTEIN PHOSPHOTRANSFERASE"/>
    <property type="match status" value="1"/>
</dbReference>
<evidence type="ECO:0000256" key="6">
    <source>
        <dbReference type="ARBA" id="ARBA00016544"/>
    </source>
</evidence>
<evidence type="ECO:0000256" key="19">
    <source>
        <dbReference type="PIRSR" id="PIRSR000732-3"/>
    </source>
</evidence>
<dbReference type="Pfam" id="PF00391">
    <property type="entry name" value="PEP-utilizers"/>
    <property type="match status" value="1"/>
</dbReference>
<comment type="subcellular location">
    <subcellularLocation>
        <location evidence="3 16">Cytoplasm</location>
    </subcellularLocation>
</comment>
<dbReference type="InterPro" id="IPR008279">
    <property type="entry name" value="PEP-util_enz_mobile_dom"/>
</dbReference>
<dbReference type="GO" id="GO:0008965">
    <property type="term" value="F:phosphoenolpyruvate-protein phosphotransferase activity"/>
    <property type="evidence" value="ECO:0007669"/>
    <property type="project" value="UniProtKB-EC"/>
</dbReference>
<dbReference type="EMBL" id="QKVK01000003">
    <property type="protein sequence ID" value="PZF77502.1"/>
    <property type="molecule type" value="Genomic_DNA"/>
</dbReference>
<dbReference type="Gene3D" id="3.50.30.10">
    <property type="entry name" value="Phosphohistidine domain"/>
    <property type="match status" value="1"/>
</dbReference>
<dbReference type="GO" id="GO:0009401">
    <property type="term" value="P:phosphoenolpyruvate-dependent sugar phosphotransferase system"/>
    <property type="evidence" value="ECO:0007669"/>
    <property type="project" value="UniProtKB-KW"/>
</dbReference>
<dbReference type="PRINTS" id="PR01736">
    <property type="entry name" value="PHPHTRNFRASE"/>
</dbReference>
<reference evidence="24" key="1">
    <citation type="submission" date="2018-06" db="EMBL/GenBank/DDBJ databases">
        <title>Aestuariibacter litoralis strain KCTC 52945T.</title>
        <authorList>
            <person name="Li X."/>
            <person name="Salam N."/>
            <person name="Li J.-L."/>
            <person name="Chen Y.-M."/>
            <person name="Yang Z.-W."/>
            <person name="Zhang L.-Y."/>
            <person name="Han M.-X."/>
            <person name="Xiao M."/>
            <person name="Li W.-J."/>
        </authorList>
    </citation>
    <scope>NUCLEOTIDE SEQUENCE [LARGE SCALE GENOMIC DNA]</scope>
    <source>
        <strain evidence="24">KCTC 52945</strain>
    </source>
</reference>
<dbReference type="GO" id="GO:0005737">
    <property type="term" value="C:cytoplasm"/>
    <property type="evidence" value="ECO:0007669"/>
    <property type="project" value="UniProtKB-SubCell"/>
</dbReference>
<gene>
    <name evidence="23" type="primary">ptsP</name>
    <name evidence="23" type="ORF">DK847_09315</name>
</gene>
<keyword evidence="9 16" id="KW-0762">Sugar transport</keyword>
<evidence type="ECO:0000256" key="11">
    <source>
        <dbReference type="ARBA" id="ARBA00022683"/>
    </source>
</evidence>
<dbReference type="PIRSF" id="PIRSF000732">
    <property type="entry name" value="PTS_enzyme_I"/>
    <property type="match status" value="1"/>
</dbReference>
<evidence type="ECO:0000256" key="15">
    <source>
        <dbReference type="ARBA" id="ARBA00033235"/>
    </source>
</evidence>
<dbReference type="Gene3D" id="1.10.274.10">
    <property type="entry name" value="PtsI, HPr-binding domain"/>
    <property type="match status" value="1"/>
</dbReference>
<evidence type="ECO:0000256" key="17">
    <source>
        <dbReference type="PIRSR" id="PIRSR000732-1"/>
    </source>
</evidence>
<feature type="binding site" evidence="19">
    <location>
        <position position="462"/>
    </location>
    <ligand>
        <name>Mg(2+)</name>
        <dbReference type="ChEBI" id="CHEBI:18420"/>
    </ligand>
</feature>
<dbReference type="InterPro" id="IPR024692">
    <property type="entry name" value="PTS_EI"/>
</dbReference>
<evidence type="ECO:0000259" key="20">
    <source>
        <dbReference type="Pfam" id="PF00391"/>
    </source>
</evidence>
<dbReference type="EC" id="2.7.3.9" evidence="5 16"/>
<evidence type="ECO:0000259" key="22">
    <source>
        <dbReference type="Pfam" id="PF05524"/>
    </source>
</evidence>
<dbReference type="InterPro" id="IPR036637">
    <property type="entry name" value="Phosphohistidine_dom_sf"/>
</dbReference>
<evidence type="ECO:0000313" key="24">
    <source>
        <dbReference type="Proteomes" id="UP000248795"/>
    </source>
</evidence>
<comment type="catalytic activity">
    <reaction evidence="1 16">
        <text>L-histidyl-[protein] + phosphoenolpyruvate = N(pros)-phospho-L-histidyl-[protein] + pyruvate</text>
        <dbReference type="Rhea" id="RHEA:23880"/>
        <dbReference type="Rhea" id="RHEA-COMP:9745"/>
        <dbReference type="Rhea" id="RHEA-COMP:9746"/>
        <dbReference type="ChEBI" id="CHEBI:15361"/>
        <dbReference type="ChEBI" id="CHEBI:29979"/>
        <dbReference type="ChEBI" id="CHEBI:58702"/>
        <dbReference type="ChEBI" id="CHEBI:64837"/>
        <dbReference type="EC" id="2.7.3.9"/>
    </reaction>
</comment>
<evidence type="ECO:0000256" key="9">
    <source>
        <dbReference type="ARBA" id="ARBA00022597"/>
    </source>
</evidence>
<evidence type="ECO:0000256" key="8">
    <source>
        <dbReference type="ARBA" id="ARBA00022490"/>
    </source>
</evidence>
<dbReference type="NCBIfam" id="TIGR01417">
    <property type="entry name" value="PTS_I_fam"/>
    <property type="match status" value="1"/>
</dbReference>
<feature type="domain" description="Phosphotransferase system enzyme I N-terminal" evidence="22">
    <location>
        <begin position="27"/>
        <end position="141"/>
    </location>
</feature>
<evidence type="ECO:0000256" key="4">
    <source>
        <dbReference type="ARBA" id="ARBA00007837"/>
    </source>
</evidence>
<dbReference type="SUPFAM" id="SSF47831">
    <property type="entry name" value="Enzyme I of the PEP:sugar phosphotransferase system HPr-binding (sub)domain"/>
    <property type="match status" value="1"/>
</dbReference>
<keyword evidence="10 16" id="KW-0808">Transferase</keyword>
<evidence type="ECO:0000256" key="13">
    <source>
        <dbReference type="ARBA" id="ARBA00022777"/>
    </source>
</evidence>
<dbReference type="InterPro" id="IPR000121">
    <property type="entry name" value="PEP_util_C"/>
</dbReference>
<keyword evidence="23" id="KW-0670">Pyruvate</keyword>
<name>A0A2W2AUV0_9HYPH</name>
<evidence type="ECO:0000256" key="1">
    <source>
        <dbReference type="ARBA" id="ARBA00000683"/>
    </source>
</evidence>
<evidence type="ECO:0000256" key="3">
    <source>
        <dbReference type="ARBA" id="ARBA00004496"/>
    </source>
</evidence>
<dbReference type="InterPro" id="IPR015813">
    <property type="entry name" value="Pyrv/PenolPyrv_kinase-like_dom"/>
</dbReference>
<comment type="caution">
    <text evidence="23">The sequence shown here is derived from an EMBL/GenBank/DDBJ whole genome shotgun (WGS) entry which is preliminary data.</text>
</comment>
<dbReference type="GO" id="GO:0016301">
    <property type="term" value="F:kinase activity"/>
    <property type="evidence" value="ECO:0007669"/>
    <property type="project" value="UniProtKB-KW"/>
</dbReference>
<dbReference type="InterPro" id="IPR050499">
    <property type="entry name" value="PEP-utilizing_PTS_enzyme"/>
</dbReference>
<comment type="cofactor">
    <cofactor evidence="2 16 19">
        <name>Mg(2+)</name>
        <dbReference type="ChEBI" id="CHEBI:18420"/>
    </cofactor>
</comment>
<dbReference type="SUPFAM" id="SSF52009">
    <property type="entry name" value="Phosphohistidine domain"/>
    <property type="match status" value="1"/>
</dbReference>
<feature type="active site" description="Tele-phosphohistidine intermediate" evidence="17">
    <location>
        <position position="201"/>
    </location>
</feature>
<keyword evidence="11 16" id="KW-0598">Phosphotransferase system</keyword>
<keyword evidence="14 16" id="KW-0460">Magnesium</keyword>
<dbReference type="Pfam" id="PF02896">
    <property type="entry name" value="PEP-utilizers_C"/>
    <property type="match status" value="1"/>
</dbReference>
<comment type="function">
    <text evidence="16">General (non sugar-specific) component of the phosphoenolpyruvate-dependent sugar phosphotransferase system (sugar PTS). This major carbohydrate active-transport system catalyzes the phosphorylation of incoming sugar substrates concomitantly with their translocation across the cell membrane. Enzyme I transfers the phosphoryl group from phosphoenolpyruvate (PEP) to the phosphoryl carrier protein (HPr).</text>
</comment>
<sequence>MPRPPSRRWSTLCAATSTKRAMGTSHQGTGASDGLFLGPLRWLGRTALKRQPTGSAESEAAALAEAIALSVGELAALMARVDGEAQDILGFQVAILEDDALSAPALAAIAAGTPAHEAWGAALAGEIAGYEASDDDYFRARAADLRDIRDRVLRNLAGYTTTQHRTGAVLAGEDIAPTVFLETDWSAGGAVALTRGSTTSHVAMLARARGIPMVVGLGALPAHCTTLAVDGGSGHVLADPDDAQRRDFAAAAAAEAQTRAREEHFRLRPAQRRSGARIDILINVAGVDELDHIDHAACDGIGLMRSEFLFRDGAPLPDEETQYRAYRRFVEWAQGRPVTIRTLDIGGDKPVRGLTPDGEANPFLGLRGVRLTLAREDVFRTQLRALARAAVHGNLKIMLPMVTVPDELARGATLLDACVTELEAQGVACHRPPLGIMVEVPAVAVVPELFSEAAFFSIGSNDLTQYVTASSRDDARVAALNDPAHPAVTALIARVARFGREAGIPVSLCGDMASEPKHLATLLEAGLTSLSVAPARIARLKAAIAEL</sequence>
<dbReference type="GO" id="GO:0046872">
    <property type="term" value="F:metal ion binding"/>
    <property type="evidence" value="ECO:0007669"/>
    <property type="project" value="UniProtKB-KW"/>
</dbReference>
<protein>
    <recommendedName>
        <fullName evidence="6 16">Phosphoenolpyruvate-protein phosphotransferase</fullName>
        <ecNumber evidence="5 16">2.7.3.9</ecNumber>
    </recommendedName>
    <alternativeName>
        <fullName evidence="15 16">Phosphotransferase system, enzyme I</fullName>
    </alternativeName>
</protein>
<dbReference type="SUPFAM" id="SSF51621">
    <property type="entry name" value="Phosphoenolpyruvate/pyruvate domain"/>
    <property type="match status" value="1"/>
</dbReference>
<dbReference type="PANTHER" id="PTHR46244">
    <property type="entry name" value="PHOSPHOENOLPYRUVATE-PROTEIN PHOSPHOTRANSFERASE"/>
    <property type="match status" value="1"/>
</dbReference>
<dbReference type="InterPro" id="IPR040442">
    <property type="entry name" value="Pyrv_kinase-like_dom_sf"/>
</dbReference>
<evidence type="ECO:0000313" key="23">
    <source>
        <dbReference type="EMBL" id="PZF77502.1"/>
    </source>
</evidence>
<evidence type="ECO:0000256" key="2">
    <source>
        <dbReference type="ARBA" id="ARBA00001946"/>
    </source>
</evidence>
<dbReference type="Proteomes" id="UP000248795">
    <property type="component" value="Unassembled WGS sequence"/>
</dbReference>
<dbReference type="Gene3D" id="3.20.20.60">
    <property type="entry name" value="Phosphoenolpyruvate-binding domains"/>
    <property type="match status" value="1"/>
</dbReference>
<feature type="binding site" evidence="18">
    <location>
        <position position="305"/>
    </location>
    <ligand>
        <name>phosphoenolpyruvate</name>
        <dbReference type="ChEBI" id="CHEBI:58702"/>
    </ligand>
</feature>
<comment type="similarity">
    <text evidence="4 16">Belongs to the PEP-utilizing enzyme family.</text>
</comment>
<organism evidence="23 24">
    <name type="scientific">Aestuariivirga litoralis</name>
    <dbReference type="NCBI Taxonomy" id="2650924"/>
    <lineage>
        <taxon>Bacteria</taxon>
        <taxon>Pseudomonadati</taxon>
        <taxon>Pseudomonadota</taxon>
        <taxon>Alphaproteobacteria</taxon>
        <taxon>Hyphomicrobiales</taxon>
        <taxon>Aestuariivirgaceae</taxon>
        <taxon>Aestuariivirga</taxon>
    </lineage>
</organism>
<evidence type="ECO:0000256" key="18">
    <source>
        <dbReference type="PIRSR" id="PIRSR000732-2"/>
    </source>
</evidence>
<evidence type="ECO:0000256" key="14">
    <source>
        <dbReference type="ARBA" id="ARBA00022842"/>
    </source>
</evidence>
<evidence type="ECO:0000256" key="7">
    <source>
        <dbReference type="ARBA" id="ARBA00022448"/>
    </source>
</evidence>
<keyword evidence="7 16" id="KW-0813">Transport</keyword>
<evidence type="ECO:0000256" key="12">
    <source>
        <dbReference type="ARBA" id="ARBA00022723"/>
    </source>
</evidence>
<dbReference type="InterPro" id="IPR036618">
    <property type="entry name" value="PtsI_HPr-bd_sf"/>
</dbReference>